<dbReference type="Pfam" id="PF07833">
    <property type="entry name" value="Cu_amine_oxidN1"/>
    <property type="match status" value="2"/>
</dbReference>
<dbReference type="EMBL" id="CAKMMW010000043">
    <property type="protein sequence ID" value="CAH1231699.1"/>
    <property type="molecule type" value="Genomic_DNA"/>
</dbReference>
<feature type="compositionally biased region" description="Gly residues" evidence="1">
    <location>
        <begin position="212"/>
        <end position="222"/>
    </location>
</feature>
<feature type="region of interest" description="Disordered" evidence="1">
    <location>
        <begin position="192"/>
        <end position="225"/>
    </location>
</feature>
<feature type="signal peptide" evidence="2">
    <location>
        <begin position="1"/>
        <end position="27"/>
    </location>
</feature>
<feature type="domain" description="Copper amine oxidase-like N-terminal" evidence="3">
    <location>
        <begin position="150"/>
        <end position="196"/>
    </location>
</feature>
<name>A0ABM9CZ08_9BACL</name>
<keyword evidence="5" id="KW-1185">Reference proteome</keyword>
<evidence type="ECO:0000256" key="1">
    <source>
        <dbReference type="SAM" id="MobiDB-lite"/>
    </source>
</evidence>
<gene>
    <name evidence="4" type="ORF">PAECIP111891_06866</name>
</gene>
<evidence type="ECO:0000259" key="3">
    <source>
        <dbReference type="Pfam" id="PF07833"/>
    </source>
</evidence>
<feature type="chain" id="PRO_5047001879" description="Copper amine oxidase-like N-terminal domain-containing protein" evidence="2">
    <location>
        <begin position="28"/>
        <end position="320"/>
    </location>
</feature>
<keyword evidence="2" id="KW-0732">Signal</keyword>
<evidence type="ECO:0000256" key="2">
    <source>
        <dbReference type="SAM" id="SignalP"/>
    </source>
</evidence>
<protein>
    <recommendedName>
        <fullName evidence="3">Copper amine oxidase-like N-terminal domain-containing protein</fullName>
    </recommendedName>
</protein>
<comment type="caution">
    <text evidence="4">The sequence shown here is derived from an EMBL/GenBank/DDBJ whole genome shotgun (WGS) entry which is preliminary data.</text>
</comment>
<evidence type="ECO:0000313" key="5">
    <source>
        <dbReference type="Proteomes" id="UP000838821"/>
    </source>
</evidence>
<dbReference type="Proteomes" id="UP000838821">
    <property type="component" value="Unassembled WGS sequence"/>
</dbReference>
<dbReference type="RefSeq" id="WP_236293299.1">
    <property type="nucleotide sequence ID" value="NZ_CAKMMW010000043.1"/>
</dbReference>
<sequence>MKASKRLKVIAGLSLAVMMGVSAQASAAQAPMDVDVYQVPMHFTFDGKEYAPPEGQQGFIYEGTTYVPIRFVSYSLDKAVSWDPNTYTVTIAEPKATDKINISEYKLNTQVFSKSTEKFDKSKLAPSNLKVYKEKINYVFDGVAKKPSDELPGYIVDGSLFVPIRFFSESVGKTINWDPETYSVSAVTKEEKKPEVKLPETKPETKPVTPIIGGGGGGGGGITKPSEASIKAEAEAKMAQLKADAKAALQELYDQYKENPSPSLIAQGFAKVEQIDNQFAQINSDTKAKLSENGYDTSITDTYKDQYEQMKDDELAKINK</sequence>
<feature type="domain" description="Copper amine oxidase-like N-terminal" evidence="3">
    <location>
        <begin position="46"/>
        <end position="107"/>
    </location>
</feature>
<proteinExistence type="predicted"/>
<organism evidence="4 5">
    <name type="scientific">Paenibacillus allorhizoplanae</name>
    <dbReference type="NCBI Taxonomy" id="2905648"/>
    <lineage>
        <taxon>Bacteria</taxon>
        <taxon>Bacillati</taxon>
        <taxon>Bacillota</taxon>
        <taxon>Bacilli</taxon>
        <taxon>Bacillales</taxon>
        <taxon>Paenibacillaceae</taxon>
        <taxon>Paenibacillus</taxon>
    </lineage>
</organism>
<evidence type="ECO:0000313" key="4">
    <source>
        <dbReference type="EMBL" id="CAH1231699.1"/>
    </source>
</evidence>
<reference evidence="4" key="1">
    <citation type="submission" date="2022-01" db="EMBL/GenBank/DDBJ databases">
        <authorList>
            <person name="Criscuolo A."/>
        </authorList>
    </citation>
    <scope>NUCLEOTIDE SEQUENCE</scope>
    <source>
        <strain evidence="4">CIP111891</strain>
    </source>
</reference>
<accession>A0ABM9CZ08</accession>
<dbReference type="InterPro" id="IPR012854">
    <property type="entry name" value="Cu_amine_oxidase-like_N"/>
</dbReference>
<feature type="compositionally biased region" description="Basic and acidic residues" evidence="1">
    <location>
        <begin position="192"/>
        <end position="205"/>
    </location>
</feature>